<evidence type="ECO:0000313" key="2">
    <source>
        <dbReference type="EMBL" id="PGH54786.1"/>
    </source>
</evidence>
<sequence>MTSLLHSIAGQSPLGADVLREQLRWTDAERRWHPAPHGAPANRLPHDFPPPGNASLLRGAMLTRLTMAGTAAVRA</sequence>
<reference evidence="3" key="1">
    <citation type="submission" date="2017-10" db="EMBL/GenBank/DDBJ databases">
        <authorList>
            <person name="Kravchenko I.K."/>
            <person name="Grouzdev D.S."/>
        </authorList>
    </citation>
    <scope>NUCLEOTIDE SEQUENCE [LARGE SCALE GENOMIC DNA]</scope>
    <source>
        <strain evidence="3">B2</strain>
    </source>
</reference>
<accession>A0A2B8B7T7</accession>
<gene>
    <name evidence="2" type="ORF">CRT60_34180</name>
</gene>
<dbReference type="Proteomes" id="UP000225379">
    <property type="component" value="Unassembled WGS sequence"/>
</dbReference>
<protein>
    <submittedName>
        <fullName evidence="2">Uncharacterized protein</fullName>
    </submittedName>
</protein>
<name>A0A2B8B7T7_9PROT</name>
<proteinExistence type="predicted"/>
<comment type="caution">
    <text evidence="2">The sequence shown here is derived from an EMBL/GenBank/DDBJ whole genome shotgun (WGS) entry which is preliminary data.</text>
</comment>
<dbReference type="RefSeq" id="WP_098740792.1">
    <property type="nucleotide sequence ID" value="NZ_PDKW01000043.1"/>
</dbReference>
<feature type="region of interest" description="Disordered" evidence="1">
    <location>
        <begin position="32"/>
        <end position="52"/>
    </location>
</feature>
<evidence type="ECO:0000256" key="1">
    <source>
        <dbReference type="SAM" id="MobiDB-lite"/>
    </source>
</evidence>
<organism evidence="2 3">
    <name type="scientific">Azospirillum palustre</name>
    <dbReference type="NCBI Taxonomy" id="2044885"/>
    <lineage>
        <taxon>Bacteria</taxon>
        <taxon>Pseudomonadati</taxon>
        <taxon>Pseudomonadota</taxon>
        <taxon>Alphaproteobacteria</taxon>
        <taxon>Rhodospirillales</taxon>
        <taxon>Azospirillaceae</taxon>
        <taxon>Azospirillum</taxon>
    </lineage>
</organism>
<dbReference type="OrthoDB" id="7307712at2"/>
<dbReference type="AlphaFoldDB" id="A0A2B8B7T7"/>
<dbReference type="EMBL" id="PDKW01000043">
    <property type="protein sequence ID" value="PGH54786.1"/>
    <property type="molecule type" value="Genomic_DNA"/>
</dbReference>
<keyword evidence="3" id="KW-1185">Reference proteome</keyword>
<evidence type="ECO:0000313" key="3">
    <source>
        <dbReference type="Proteomes" id="UP000225379"/>
    </source>
</evidence>